<organism evidence="2 5">
    <name type="scientific">Mycolicibacterium rufum</name>
    <dbReference type="NCBI Taxonomy" id="318424"/>
    <lineage>
        <taxon>Bacteria</taxon>
        <taxon>Bacillati</taxon>
        <taxon>Actinomycetota</taxon>
        <taxon>Actinomycetes</taxon>
        <taxon>Mycobacteriales</taxon>
        <taxon>Mycobacteriaceae</taxon>
        <taxon>Mycolicibacterium</taxon>
    </lineage>
</organism>
<dbReference type="PANTHER" id="PTHR36440">
    <property type="entry name" value="PUTATIVE (AFU_ORTHOLOGUE AFUA_8G07350)-RELATED"/>
    <property type="match status" value="1"/>
</dbReference>
<dbReference type="SUPFAM" id="SSF51182">
    <property type="entry name" value="RmlC-like cupins"/>
    <property type="match status" value="1"/>
</dbReference>
<evidence type="ECO:0000313" key="5">
    <source>
        <dbReference type="Proteomes" id="UP001140272"/>
    </source>
</evidence>
<sequence>MAHVGETIEHPLSGERLTFLETSASTGGAFLKLRIEMAPRGSLPKPHTHPRGSEEFEVVAGRVQIEVAGQRRIAEKGETVVVPRGAGHMWGNPFEDRAAVIVTLSPAFDMETFFETWFGLARDGKVDTRTQMPRFLQLMSIAHAYRDGIGQPGVLGRVTGGLAAVLAPLAQARGYRPSYPEYSTPADG</sequence>
<dbReference type="Proteomes" id="UP001140272">
    <property type="component" value="Unassembled WGS sequence"/>
</dbReference>
<accession>A0A9X3BEQ0</accession>
<feature type="domain" description="Cupin type-2" evidence="1">
    <location>
        <begin position="35"/>
        <end position="102"/>
    </location>
</feature>
<evidence type="ECO:0000259" key="1">
    <source>
        <dbReference type="Pfam" id="PF07883"/>
    </source>
</evidence>
<reference evidence="2" key="2">
    <citation type="journal article" date="2022" name="BMC Genomics">
        <title>Comparative genome analysis of mycobacteria focusing on tRNA and non-coding RNA.</title>
        <authorList>
            <person name="Behra P.R.K."/>
            <person name="Pettersson B.M.F."/>
            <person name="Ramesh M."/>
            <person name="Das S."/>
            <person name="Dasgupta S."/>
            <person name="Kirsebom L.A."/>
        </authorList>
    </citation>
    <scope>NUCLEOTIDE SEQUENCE</scope>
    <source>
        <strain evidence="2">DSM 45406</strain>
    </source>
</reference>
<dbReference type="InterPro" id="IPR011051">
    <property type="entry name" value="RmlC_Cupin_sf"/>
</dbReference>
<dbReference type="EMBL" id="CP092427">
    <property type="protein sequence ID" value="ULP37981.1"/>
    <property type="molecule type" value="Genomic_DNA"/>
</dbReference>
<dbReference type="Gene3D" id="2.60.120.10">
    <property type="entry name" value="Jelly Rolls"/>
    <property type="match status" value="1"/>
</dbReference>
<reference evidence="2" key="1">
    <citation type="submission" date="2020-07" db="EMBL/GenBank/DDBJ databases">
        <authorList>
            <person name="Pettersson B.M.F."/>
            <person name="Behra P.R.K."/>
            <person name="Ramesh M."/>
            <person name="Das S."/>
            <person name="Dasgupta S."/>
            <person name="Kirsebom L.A."/>
        </authorList>
    </citation>
    <scope>NUCLEOTIDE SEQUENCE</scope>
    <source>
        <strain evidence="2">DSM 45406</strain>
    </source>
</reference>
<dbReference type="Proteomes" id="UP001055159">
    <property type="component" value="Chromosome"/>
</dbReference>
<dbReference type="InterPro" id="IPR014710">
    <property type="entry name" value="RmlC-like_jellyroll"/>
</dbReference>
<dbReference type="InterPro" id="IPR013096">
    <property type="entry name" value="Cupin_2"/>
</dbReference>
<dbReference type="Pfam" id="PF07883">
    <property type="entry name" value="Cupin_2"/>
    <property type="match status" value="1"/>
</dbReference>
<name>A0A9X3BEQ0_9MYCO</name>
<reference evidence="3" key="3">
    <citation type="submission" date="2022-08" db="EMBL/GenBank/DDBJ databases">
        <title>Whole genome sequencing of non-tuberculosis mycobacteria type-strains.</title>
        <authorList>
            <person name="Igarashi Y."/>
            <person name="Osugi A."/>
            <person name="Mitarai S."/>
        </authorList>
    </citation>
    <scope>NUCLEOTIDE SEQUENCE</scope>
    <source>
        <strain evidence="3">JCM 16372</strain>
    </source>
</reference>
<evidence type="ECO:0000313" key="4">
    <source>
        <dbReference type="Proteomes" id="UP001055159"/>
    </source>
</evidence>
<evidence type="ECO:0000313" key="2">
    <source>
        <dbReference type="EMBL" id="MCV7070103.1"/>
    </source>
</evidence>
<dbReference type="RefSeq" id="WP_043406027.1">
    <property type="nucleotide sequence ID" value="NZ_CP092427.2"/>
</dbReference>
<protein>
    <submittedName>
        <fullName evidence="2">Cupin domain-containing protein</fullName>
    </submittedName>
</protein>
<dbReference type="PANTHER" id="PTHR36440:SF1">
    <property type="entry name" value="PUTATIVE (AFU_ORTHOLOGUE AFUA_8G07350)-RELATED"/>
    <property type="match status" value="1"/>
</dbReference>
<evidence type="ECO:0000313" key="3">
    <source>
        <dbReference type="EMBL" id="ULP37981.1"/>
    </source>
</evidence>
<proteinExistence type="predicted"/>
<keyword evidence="4" id="KW-1185">Reference proteome</keyword>
<dbReference type="InterPro" id="IPR053146">
    <property type="entry name" value="QDO-like"/>
</dbReference>
<dbReference type="EMBL" id="JACKRN010000222">
    <property type="protein sequence ID" value="MCV7070103.1"/>
    <property type="molecule type" value="Genomic_DNA"/>
</dbReference>
<dbReference type="AlphaFoldDB" id="A0A9X3BEQ0"/>
<gene>
    <name evidence="2" type="ORF">H7H73_05965</name>
    <name evidence="3" type="ORF">MJO55_06015</name>
</gene>